<feature type="compositionally biased region" description="Acidic residues" evidence="1">
    <location>
        <begin position="137"/>
        <end position="154"/>
    </location>
</feature>
<reference evidence="2" key="1">
    <citation type="journal article" date="2014" name="Int. J. Syst. Evol. Microbiol.">
        <title>Complete genome sequence of Corynebacterium casei LMG S-19264T (=DSM 44701T), isolated from a smear-ripened cheese.</title>
        <authorList>
            <consortium name="US DOE Joint Genome Institute (JGI-PGF)"/>
            <person name="Walter F."/>
            <person name="Albersmeier A."/>
            <person name="Kalinowski J."/>
            <person name="Ruckert C."/>
        </authorList>
    </citation>
    <scope>NUCLEOTIDE SEQUENCE</scope>
    <source>
        <strain evidence="2">JCM 14265</strain>
    </source>
</reference>
<reference evidence="3 5" key="3">
    <citation type="submission" date="2024-06" db="EMBL/GenBank/DDBJ databases">
        <title>Halorubrum miltondacostae sp. nov., a potential PHA producer isolated from an inland solar saltern in Rio Maior, Portugal.</title>
        <authorList>
            <person name="Albuquerque L."/>
            <person name="Viver T."/>
            <person name="Barroso C."/>
            <person name="Claudino R."/>
            <person name="Galvan M."/>
            <person name="Simoes G."/>
            <person name="Lobo Da Cunha A."/>
            <person name="Egas C."/>
        </authorList>
    </citation>
    <scope>NUCLEOTIDE SEQUENCE [LARGE SCALE GENOMIC DNA]</scope>
    <source>
        <strain evidence="3 5">DSM 18646</strain>
    </source>
</reference>
<evidence type="ECO:0000256" key="1">
    <source>
        <dbReference type="SAM" id="MobiDB-lite"/>
    </source>
</evidence>
<feature type="region of interest" description="Disordered" evidence="1">
    <location>
        <begin position="85"/>
        <end position="154"/>
    </location>
</feature>
<evidence type="ECO:0000313" key="3">
    <source>
        <dbReference type="EMBL" id="MEZ3167886.1"/>
    </source>
</evidence>
<organism evidence="2 4">
    <name type="scientific">Halorubrum ejinorense</name>
    <dbReference type="NCBI Taxonomy" id="425309"/>
    <lineage>
        <taxon>Archaea</taxon>
        <taxon>Methanobacteriati</taxon>
        <taxon>Methanobacteriota</taxon>
        <taxon>Stenosarchaea group</taxon>
        <taxon>Halobacteria</taxon>
        <taxon>Halobacteriales</taxon>
        <taxon>Haloferacaceae</taxon>
        <taxon>Halorubrum</taxon>
    </lineage>
</organism>
<dbReference type="Pfam" id="PF19091">
    <property type="entry name" value="DUF5779"/>
    <property type="match status" value="1"/>
</dbReference>
<dbReference type="AlphaFoldDB" id="A0AAV3SXL8"/>
<dbReference type="EMBL" id="JBEDNW010000005">
    <property type="protein sequence ID" value="MEZ3167886.1"/>
    <property type="molecule type" value="Genomic_DNA"/>
</dbReference>
<reference evidence="2" key="2">
    <citation type="submission" date="2023-12" db="EMBL/GenBank/DDBJ databases">
        <authorList>
            <person name="Sun Q."/>
            <person name="Inoue M."/>
        </authorList>
    </citation>
    <scope>NUCLEOTIDE SEQUENCE</scope>
    <source>
        <strain evidence="2">JCM 14265</strain>
    </source>
</reference>
<protein>
    <submittedName>
        <fullName evidence="3">DUF5779 family protein</fullName>
    </submittedName>
</protein>
<dbReference type="InterPro" id="IPR043931">
    <property type="entry name" value="DUF5779"/>
</dbReference>
<dbReference type="EMBL" id="BAAADQ010000016">
    <property type="protein sequence ID" value="GAA0555208.1"/>
    <property type="molecule type" value="Genomic_DNA"/>
</dbReference>
<sequence length="154" mass="15889">MSDWDLDLRDAEGRMDEAFAGAGDVVLGVLDGTTDPEEWVRSVDYGNTLVLSIDGDLNELAAGFARDVKDMDGDLMHFRGFLVVTPPGVNIDTDRLSGSRGDANGPGGDGGDAGETDGEETDGEEADGNGVENGESGGDETANDGDDSADTGEN</sequence>
<name>A0AAV3SXL8_9EURY</name>
<gene>
    <name evidence="3" type="ORF">ABNG02_11205</name>
    <name evidence="2" type="ORF">GCM10008994_32830</name>
</gene>
<evidence type="ECO:0000313" key="4">
    <source>
        <dbReference type="Proteomes" id="UP001501425"/>
    </source>
</evidence>
<feature type="compositionally biased region" description="Acidic residues" evidence="1">
    <location>
        <begin position="112"/>
        <end position="127"/>
    </location>
</feature>
<dbReference type="Proteomes" id="UP001501425">
    <property type="component" value="Unassembled WGS sequence"/>
</dbReference>
<evidence type="ECO:0000313" key="5">
    <source>
        <dbReference type="Proteomes" id="UP001567571"/>
    </source>
</evidence>
<keyword evidence="5" id="KW-1185">Reference proteome</keyword>
<comment type="caution">
    <text evidence="2">The sequence shown here is derived from an EMBL/GenBank/DDBJ whole genome shotgun (WGS) entry which is preliminary data.</text>
</comment>
<dbReference type="Proteomes" id="UP001567571">
    <property type="component" value="Unassembled WGS sequence"/>
</dbReference>
<proteinExistence type="predicted"/>
<accession>A0AAV3SXL8</accession>
<evidence type="ECO:0000313" key="2">
    <source>
        <dbReference type="EMBL" id="GAA0555208.1"/>
    </source>
</evidence>